<dbReference type="GO" id="GO:0008721">
    <property type="term" value="F:D-serine ammonia-lyase activity"/>
    <property type="evidence" value="ECO:0000318"/>
    <property type="project" value="GO_Central"/>
</dbReference>
<dbReference type="EC" id="4.3.1.18" evidence="5"/>
<feature type="signal peptide" evidence="9">
    <location>
        <begin position="1"/>
        <end position="23"/>
    </location>
</feature>
<dbReference type="PANTHER" id="PTHR43050:SF1">
    <property type="entry name" value="SERINE RACEMASE"/>
    <property type="match status" value="1"/>
</dbReference>
<evidence type="ECO:0000256" key="1">
    <source>
        <dbReference type="ARBA" id="ARBA00001933"/>
    </source>
</evidence>
<dbReference type="GO" id="GO:0006563">
    <property type="term" value="P:L-serine metabolic process"/>
    <property type="evidence" value="ECO:0007669"/>
    <property type="project" value="UniProtKB-ARBA"/>
</dbReference>
<dbReference type="SUPFAM" id="SSF53686">
    <property type="entry name" value="Tryptophan synthase beta subunit-like PLP-dependent enzymes"/>
    <property type="match status" value="1"/>
</dbReference>
<evidence type="ECO:0000256" key="4">
    <source>
        <dbReference type="ARBA" id="ARBA00023239"/>
    </source>
</evidence>
<dbReference type="InParanoid" id="A0A251VGT3"/>
<evidence type="ECO:0000313" key="12">
    <source>
        <dbReference type="Proteomes" id="UP000215914"/>
    </source>
</evidence>
<evidence type="ECO:0000256" key="3">
    <source>
        <dbReference type="ARBA" id="ARBA00022898"/>
    </source>
</evidence>
<comment type="similarity">
    <text evidence="2">Belongs to the serine/threonine dehydratase family.</text>
</comment>
<dbReference type="GO" id="GO:0030170">
    <property type="term" value="F:pyridoxal phosphate binding"/>
    <property type="evidence" value="ECO:0000318"/>
    <property type="project" value="GO_Central"/>
</dbReference>
<keyword evidence="3" id="KW-0663">Pyridoxal phosphate</keyword>
<dbReference type="Gene3D" id="3.40.50.1100">
    <property type="match status" value="1"/>
</dbReference>
<name>A0A251VGT3_HELAN</name>
<accession>A0A251VGT3</accession>
<feature type="chain" id="PRO_5013327164" description="Serine racemase" evidence="9">
    <location>
        <begin position="24"/>
        <end position="269"/>
    </location>
</feature>
<keyword evidence="12" id="KW-1185">Reference proteome</keyword>
<dbReference type="InterPro" id="IPR036052">
    <property type="entry name" value="TrpB-like_PALP_sf"/>
</dbReference>
<dbReference type="FunFam" id="3.40.50.1100:FF:000007">
    <property type="entry name" value="L-threonine dehydratase catabolic TdcB"/>
    <property type="match status" value="1"/>
</dbReference>
<dbReference type="Proteomes" id="UP000215914">
    <property type="component" value="Chromosome 2"/>
</dbReference>
<evidence type="ECO:0000313" key="11">
    <source>
        <dbReference type="EMBL" id="OTG34489.1"/>
    </source>
</evidence>
<comment type="cofactor">
    <cofactor evidence="1">
        <name>pyridoxal 5'-phosphate</name>
        <dbReference type="ChEBI" id="CHEBI:597326"/>
    </cofactor>
</comment>
<dbReference type="GO" id="GO:0030378">
    <property type="term" value="F:serine racemase activity"/>
    <property type="evidence" value="ECO:0000318"/>
    <property type="project" value="GO_Central"/>
</dbReference>
<dbReference type="Pfam" id="PF00291">
    <property type="entry name" value="PALP"/>
    <property type="match status" value="1"/>
</dbReference>
<keyword evidence="9" id="KW-0732">Signal</keyword>
<dbReference type="InterPro" id="IPR001926">
    <property type="entry name" value="TrpB-like_PALP"/>
</dbReference>
<evidence type="ECO:0000256" key="9">
    <source>
        <dbReference type="SAM" id="SignalP"/>
    </source>
</evidence>
<evidence type="ECO:0000256" key="7">
    <source>
        <dbReference type="ARBA" id="ARBA00070760"/>
    </source>
</evidence>
<dbReference type="GO" id="GO:0070179">
    <property type="term" value="P:D-serine biosynthetic process"/>
    <property type="evidence" value="ECO:0000318"/>
    <property type="project" value="GO_Central"/>
</dbReference>
<dbReference type="GO" id="GO:0003941">
    <property type="term" value="F:L-serine ammonia-lyase activity"/>
    <property type="evidence" value="ECO:0000318"/>
    <property type="project" value="GO_Central"/>
</dbReference>
<evidence type="ECO:0000256" key="5">
    <source>
        <dbReference type="ARBA" id="ARBA00066349"/>
    </source>
</evidence>
<proteinExistence type="inferred from homology"/>
<keyword evidence="4" id="KW-0456">Lyase</keyword>
<protein>
    <recommendedName>
        <fullName evidence="7">Serine racemase</fullName>
        <ecNumber evidence="5">4.3.1.18</ecNumber>
        <ecNumber evidence="6">5.1.1.18</ecNumber>
    </recommendedName>
    <alternativeName>
        <fullName evidence="8">D-serine dehydratase</fullName>
    </alternativeName>
</protein>
<dbReference type="STRING" id="4232.A0A251VGT3"/>
<dbReference type="AlphaFoldDB" id="A0A251VGT3"/>
<organism evidence="11 12">
    <name type="scientific">Helianthus annuus</name>
    <name type="common">Common sunflower</name>
    <dbReference type="NCBI Taxonomy" id="4232"/>
    <lineage>
        <taxon>Eukaryota</taxon>
        <taxon>Viridiplantae</taxon>
        <taxon>Streptophyta</taxon>
        <taxon>Embryophyta</taxon>
        <taxon>Tracheophyta</taxon>
        <taxon>Spermatophyta</taxon>
        <taxon>Magnoliopsida</taxon>
        <taxon>eudicotyledons</taxon>
        <taxon>Gunneridae</taxon>
        <taxon>Pentapetalae</taxon>
        <taxon>asterids</taxon>
        <taxon>campanulids</taxon>
        <taxon>Asterales</taxon>
        <taxon>Asteraceae</taxon>
        <taxon>Asteroideae</taxon>
        <taxon>Heliantheae alliance</taxon>
        <taxon>Heliantheae</taxon>
        <taxon>Helianthus</taxon>
    </lineage>
</organism>
<evidence type="ECO:0000256" key="2">
    <source>
        <dbReference type="ARBA" id="ARBA00010869"/>
    </source>
</evidence>
<dbReference type="PANTHER" id="PTHR43050">
    <property type="entry name" value="SERINE / THREONINE RACEMASE FAMILY MEMBER"/>
    <property type="match status" value="1"/>
</dbReference>
<sequence length="269" mass="28733">MISKLHSYFFPKLVAIMLPLSLAAQLRGIPAFVVIPNTAPKCKVANVRRYGGHVIFCEPTMQSREETAIRVLQEIGAVLVPSSNDVRIISGQGTLSLEFLDQAPKLETLIVPISGGGLLSGVVIGAKSKNPAIQVLGAEPKGGDDAAQSKACGRLVSLSHTNTIADGLRASMGDITWPIVRDLVDDIITVDDGEILEAMRYNYEVLKVAVEPSAAIGLAAVLSDNFKKNSRWNCSQNIGIVISGGECGFRCSMGITFTDYQDVIFLEGS</sequence>
<feature type="domain" description="Tryptophan synthase beta chain-like PALP" evidence="10">
    <location>
        <begin position="20"/>
        <end position="244"/>
    </location>
</feature>
<dbReference type="GO" id="GO:0005524">
    <property type="term" value="F:ATP binding"/>
    <property type="evidence" value="ECO:0000318"/>
    <property type="project" value="GO_Central"/>
</dbReference>
<gene>
    <name evidence="11" type="ORF">HannXRQ_Chr02g0046401</name>
</gene>
<dbReference type="EMBL" id="CM007891">
    <property type="protein sequence ID" value="OTG34489.1"/>
    <property type="molecule type" value="Genomic_DNA"/>
</dbReference>
<dbReference type="GO" id="GO:0000287">
    <property type="term" value="F:magnesium ion binding"/>
    <property type="evidence" value="ECO:0000318"/>
    <property type="project" value="GO_Central"/>
</dbReference>
<reference evidence="12" key="1">
    <citation type="journal article" date="2017" name="Nature">
        <title>The sunflower genome provides insights into oil metabolism, flowering and Asterid evolution.</title>
        <authorList>
            <person name="Badouin H."/>
            <person name="Gouzy J."/>
            <person name="Grassa C.J."/>
            <person name="Murat F."/>
            <person name="Staton S.E."/>
            <person name="Cottret L."/>
            <person name="Lelandais-Briere C."/>
            <person name="Owens G.L."/>
            <person name="Carrere S."/>
            <person name="Mayjonade B."/>
            <person name="Legrand L."/>
            <person name="Gill N."/>
            <person name="Kane N.C."/>
            <person name="Bowers J.E."/>
            <person name="Hubner S."/>
            <person name="Bellec A."/>
            <person name="Berard A."/>
            <person name="Berges H."/>
            <person name="Blanchet N."/>
            <person name="Boniface M.C."/>
            <person name="Brunel D."/>
            <person name="Catrice O."/>
            <person name="Chaidir N."/>
            <person name="Claudel C."/>
            <person name="Donnadieu C."/>
            <person name="Faraut T."/>
            <person name="Fievet G."/>
            <person name="Helmstetter N."/>
            <person name="King M."/>
            <person name="Knapp S.J."/>
            <person name="Lai Z."/>
            <person name="Le Paslier M.C."/>
            <person name="Lippi Y."/>
            <person name="Lorenzon L."/>
            <person name="Mandel J.R."/>
            <person name="Marage G."/>
            <person name="Marchand G."/>
            <person name="Marquand E."/>
            <person name="Bret-Mestries E."/>
            <person name="Morien E."/>
            <person name="Nambeesan S."/>
            <person name="Nguyen T."/>
            <person name="Pegot-Espagnet P."/>
            <person name="Pouilly N."/>
            <person name="Raftis F."/>
            <person name="Sallet E."/>
            <person name="Schiex T."/>
            <person name="Thomas J."/>
            <person name="Vandecasteele C."/>
            <person name="Vares D."/>
            <person name="Vear F."/>
            <person name="Vautrin S."/>
            <person name="Crespi M."/>
            <person name="Mangin B."/>
            <person name="Burke J.M."/>
            <person name="Salse J."/>
            <person name="Munos S."/>
            <person name="Vincourt P."/>
            <person name="Rieseberg L.H."/>
            <person name="Langlade N.B."/>
        </authorList>
    </citation>
    <scope>NUCLEOTIDE SEQUENCE [LARGE SCALE GENOMIC DNA]</scope>
    <source>
        <strain evidence="12">cv. SF193</strain>
    </source>
</reference>
<evidence type="ECO:0000256" key="6">
    <source>
        <dbReference type="ARBA" id="ARBA00066592"/>
    </source>
</evidence>
<evidence type="ECO:0000256" key="8">
    <source>
        <dbReference type="ARBA" id="ARBA00081761"/>
    </source>
</evidence>
<dbReference type="EC" id="5.1.1.18" evidence="6"/>
<evidence type="ECO:0000259" key="10">
    <source>
        <dbReference type="Pfam" id="PF00291"/>
    </source>
</evidence>